<proteinExistence type="predicted"/>
<dbReference type="InterPro" id="IPR001878">
    <property type="entry name" value="Znf_CCHC"/>
</dbReference>
<feature type="region of interest" description="Disordered" evidence="2">
    <location>
        <begin position="234"/>
        <end position="278"/>
    </location>
</feature>
<evidence type="ECO:0000313" key="4">
    <source>
        <dbReference type="EMBL" id="CAH1427017.1"/>
    </source>
</evidence>
<keyword evidence="1" id="KW-0862">Zinc</keyword>
<organism evidence="4 5">
    <name type="scientific">Lactuca virosa</name>
    <dbReference type="NCBI Taxonomy" id="75947"/>
    <lineage>
        <taxon>Eukaryota</taxon>
        <taxon>Viridiplantae</taxon>
        <taxon>Streptophyta</taxon>
        <taxon>Embryophyta</taxon>
        <taxon>Tracheophyta</taxon>
        <taxon>Spermatophyta</taxon>
        <taxon>Magnoliopsida</taxon>
        <taxon>eudicotyledons</taxon>
        <taxon>Gunneridae</taxon>
        <taxon>Pentapetalae</taxon>
        <taxon>asterids</taxon>
        <taxon>campanulids</taxon>
        <taxon>Asterales</taxon>
        <taxon>Asteraceae</taxon>
        <taxon>Cichorioideae</taxon>
        <taxon>Cichorieae</taxon>
        <taxon>Lactucinae</taxon>
        <taxon>Lactuca</taxon>
    </lineage>
</organism>
<dbReference type="PANTHER" id="PTHR38940:SF4">
    <property type="entry name" value="OS01G0775100 PROTEIN"/>
    <property type="match status" value="1"/>
</dbReference>
<dbReference type="PROSITE" id="PS50158">
    <property type="entry name" value="ZF_CCHC"/>
    <property type="match status" value="1"/>
</dbReference>
<dbReference type="SMART" id="SM00719">
    <property type="entry name" value="Plus3"/>
    <property type="match status" value="1"/>
</dbReference>
<evidence type="ECO:0000259" key="3">
    <source>
        <dbReference type="PROSITE" id="PS50158"/>
    </source>
</evidence>
<keyword evidence="1" id="KW-0479">Metal-binding</keyword>
<dbReference type="AlphaFoldDB" id="A0AAU9MKB4"/>
<dbReference type="GO" id="GO:0008270">
    <property type="term" value="F:zinc ion binding"/>
    <property type="evidence" value="ECO:0007669"/>
    <property type="project" value="UniProtKB-KW"/>
</dbReference>
<dbReference type="InterPro" id="IPR004343">
    <property type="entry name" value="Plus-3_dom"/>
</dbReference>
<gene>
    <name evidence="4" type="ORF">LVIROSA_LOCUS14063</name>
</gene>
<dbReference type="SUPFAM" id="SSF159042">
    <property type="entry name" value="Plus3-like"/>
    <property type="match status" value="1"/>
</dbReference>
<accession>A0AAU9MKB4</accession>
<keyword evidence="5" id="KW-1185">Reference proteome</keyword>
<feature type="compositionally biased region" description="Basic and acidic residues" evidence="2">
    <location>
        <begin position="234"/>
        <end position="256"/>
    </location>
</feature>
<dbReference type="SUPFAM" id="SSF57756">
    <property type="entry name" value="Retrovirus zinc finger-like domains"/>
    <property type="match status" value="1"/>
</dbReference>
<reference evidence="4 5" key="1">
    <citation type="submission" date="2022-01" db="EMBL/GenBank/DDBJ databases">
        <authorList>
            <person name="Xiong W."/>
            <person name="Schranz E."/>
        </authorList>
    </citation>
    <scope>NUCLEOTIDE SEQUENCE [LARGE SCALE GENOMIC DNA]</scope>
</reference>
<dbReference type="InterPro" id="IPR036128">
    <property type="entry name" value="Plus3-like_sf"/>
</dbReference>
<evidence type="ECO:0000313" key="5">
    <source>
        <dbReference type="Proteomes" id="UP001157418"/>
    </source>
</evidence>
<dbReference type="Proteomes" id="UP001157418">
    <property type="component" value="Unassembled WGS sequence"/>
</dbReference>
<dbReference type="PANTHER" id="PTHR38940">
    <property type="entry name" value="PLUS3 DOMAIN-CONTAINING PROTEIN"/>
    <property type="match status" value="1"/>
</dbReference>
<dbReference type="InterPro" id="IPR036875">
    <property type="entry name" value="Znf_CCHC_sf"/>
</dbReference>
<dbReference type="Gene3D" id="3.90.70.200">
    <property type="entry name" value="Plus-3 domain"/>
    <property type="match status" value="1"/>
</dbReference>
<name>A0AAU9MKB4_9ASTR</name>
<keyword evidence="1" id="KW-0863">Zinc-finger</keyword>
<dbReference type="GO" id="GO:0003677">
    <property type="term" value="F:DNA binding"/>
    <property type="evidence" value="ECO:0007669"/>
    <property type="project" value="InterPro"/>
</dbReference>
<dbReference type="Pfam" id="PF03126">
    <property type="entry name" value="Plus-3"/>
    <property type="match status" value="1"/>
</dbReference>
<evidence type="ECO:0000256" key="2">
    <source>
        <dbReference type="SAM" id="MobiDB-lite"/>
    </source>
</evidence>
<feature type="domain" description="CCHC-type" evidence="3">
    <location>
        <begin position="445"/>
        <end position="459"/>
    </location>
</feature>
<protein>
    <recommendedName>
        <fullName evidence="3">CCHC-type domain-containing protein</fullName>
    </recommendedName>
</protein>
<evidence type="ECO:0000256" key="1">
    <source>
        <dbReference type="PROSITE-ProRule" id="PRU00047"/>
    </source>
</evidence>
<feature type="compositionally biased region" description="Polar residues" evidence="2">
    <location>
        <begin position="269"/>
        <end position="278"/>
    </location>
</feature>
<dbReference type="EMBL" id="CAKMRJ010002223">
    <property type="protein sequence ID" value="CAH1427017.1"/>
    <property type="molecule type" value="Genomic_DNA"/>
</dbReference>
<sequence>MNEYKVLFIVHEQAGSFEFKFPRKSNCQPDPLVCNGNNKVNRLGFERVESNSWLLGVFSRVMENMNEEIDLGLSLGATNQRVESCSNSGVGANADLGSRLDTNTKPFVRPHPLTELVWSTQNGLTIKYTGCSPCFADTKDDERVIDASFFRSTLAHTGPQNRRTADLLPLLSNEPEKLEIKTENTDRFTMDVGLPLKMTQEHINVKRGEELKEEGSSSAPFLEKMEETAENDVIVKDSILKNSEKDQKGGENREEGCKEDDDESHKSMESCNSANLSSKKNKGWRFEEQLIIGSKRIKKQSQEYCPVVKQDSSFMNWISTMVKGVKPYQEETPRPFDDDQNKRLGFQTVFQSLYSQDPKRLETKTEIDDKSVNASKEIILFDKTASDHNPYVNLNQKAFGNLWITRLFPKIPSNINTLVAKDSSTIDASASFGMKQFEKPVEKSKCFFCGKTGHELRDCLQINENGNVFFKKKVSSFNEIASTSGNNKLFNEEKIHRIPKGMFDTIRSLRLSRTDILKWMNSHLPLTNLDGYFLRLRLAKWEEGVGEAGYYVACITDENPSKGSKKPIRVNIGGVECLVESRYISNCDFLEDELIAWWQRTLTSGQVPMEERLTFKLEEREKLGF</sequence>
<comment type="caution">
    <text evidence="4">The sequence shown here is derived from an EMBL/GenBank/DDBJ whole genome shotgun (WGS) entry which is preliminary data.</text>
</comment>